<evidence type="ECO:0000256" key="5">
    <source>
        <dbReference type="ARBA" id="ARBA00022989"/>
    </source>
</evidence>
<accession>A0A6J4V9S5</accession>
<proteinExistence type="inferred from homology"/>
<comment type="subcellular location">
    <subcellularLocation>
        <location evidence="1 7">Cell membrane</location>
        <topology evidence="1 7">Multi-pass membrane protein</topology>
    </subcellularLocation>
</comment>
<keyword evidence="6 7" id="KW-0472">Membrane</keyword>
<evidence type="ECO:0000256" key="2">
    <source>
        <dbReference type="ARBA" id="ARBA00022448"/>
    </source>
</evidence>
<keyword evidence="2 7" id="KW-0813">Transport</keyword>
<evidence type="ECO:0000259" key="8">
    <source>
        <dbReference type="PROSITE" id="PS50928"/>
    </source>
</evidence>
<feature type="transmembrane region" description="Helical" evidence="7">
    <location>
        <begin position="126"/>
        <end position="147"/>
    </location>
</feature>
<dbReference type="InterPro" id="IPR035906">
    <property type="entry name" value="MetI-like_sf"/>
</dbReference>
<dbReference type="Gene3D" id="1.10.3720.10">
    <property type="entry name" value="MetI-like"/>
    <property type="match status" value="1"/>
</dbReference>
<feature type="transmembrane region" description="Helical" evidence="7">
    <location>
        <begin position="261"/>
        <end position="282"/>
    </location>
</feature>
<evidence type="ECO:0000313" key="9">
    <source>
        <dbReference type="EMBL" id="CAA9571280.1"/>
    </source>
</evidence>
<evidence type="ECO:0000256" key="4">
    <source>
        <dbReference type="ARBA" id="ARBA00022692"/>
    </source>
</evidence>
<reference evidence="9" key="1">
    <citation type="submission" date="2020-02" db="EMBL/GenBank/DDBJ databases">
        <authorList>
            <person name="Meier V. D."/>
        </authorList>
    </citation>
    <scope>NUCLEOTIDE SEQUENCE</scope>
    <source>
        <strain evidence="9">AVDCRST_MAG87</strain>
    </source>
</reference>
<dbReference type="PROSITE" id="PS50928">
    <property type="entry name" value="ABC_TM1"/>
    <property type="match status" value="1"/>
</dbReference>
<dbReference type="Pfam" id="PF00528">
    <property type="entry name" value="BPD_transp_1"/>
    <property type="match status" value="1"/>
</dbReference>
<organism evidence="9">
    <name type="scientific">uncultured Thermomicrobiales bacterium</name>
    <dbReference type="NCBI Taxonomy" id="1645740"/>
    <lineage>
        <taxon>Bacteria</taxon>
        <taxon>Pseudomonadati</taxon>
        <taxon>Thermomicrobiota</taxon>
        <taxon>Thermomicrobia</taxon>
        <taxon>Thermomicrobiales</taxon>
        <taxon>environmental samples</taxon>
    </lineage>
</organism>
<comment type="similarity">
    <text evidence="7">Belongs to the binding-protein-dependent transport system permease family.</text>
</comment>
<dbReference type="InterPro" id="IPR000515">
    <property type="entry name" value="MetI-like"/>
</dbReference>
<dbReference type="SUPFAM" id="SSF161098">
    <property type="entry name" value="MetI-like"/>
    <property type="match status" value="1"/>
</dbReference>
<dbReference type="CDD" id="cd06261">
    <property type="entry name" value="TM_PBP2"/>
    <property type="match status" value="1"/>
</dbReference>
<evidence type="ECO:0000256" key="6">
    <source>
        <dbReference type="ARBA" id="ARBA00023136"/>
    </source>
</evidence>
<feature type="transmembrane region" description="Helical" evidence="7">
    <location>
        <begin position="90"/>
        <end position="114"/>
    </location>
</feature>
<keyword evidence="5 7" id="KW-1133">Transmembrane helix</keyword>
<evidence type="ECO:0000256" key="3">
    <source>
        <dbReference type="ARBA" id="ARBA00022475"/>
    </source>
</evidence>
<feature type="transmembrane region" description="Helical" evidence="7">
    <location>
        <begin position="201"/>
        <end position="222"/>
    </location>
</feature>
<dbReference type="EMBL" id="CADCWJ010000536">
    <property type="protein sequence ID" value="CAA9571280.1"/>
    <property type="molecule type" value="Genomic_DNA"/>
</dbReference>
<evidence type="ECO:0000256" key="1">
    <source>
        <dbReference type="ARBA" id="ARBA00004651"/>
    </source>
</evidence>
<keyword evidence="3" id="KW-1003">Cell membrane</keyword>
<keyword evidence="4 7" id="KW-0812">Transmembrane</keyword>
<feature type="domain" description="ABC transmembrane type-1" evidence="8">
    <location>
        <begin position="91"/>
        <end position="282"/>
    </location>
</feature>
<name>A0A6J4V9S5_9BACT</name>
<evidence type="ECO:0000256" key="7">
    <source>
        <dbReference type="RuleBase" id="RU363032"/>
    </source>
</evidence>
<dbReference type="GO" id="GO:0055085">
    <property type="term" value="P:transmembrane transport"/>
    <property type="evidence" value="ECO:0007669"/>
    <property type="project" value="InterPro"/>
</dbReference>
<sequence length="297" mass="32422">MATTLDPGKTASSGPVGGPRTGSERLVALLALAVLIFVALLMFVPFAFSVATSLKTSPEAARLSLSNMFWPREATTAAYERALDSNIQRWFLNSVVVALAWIAGRAIMDTMAGYAFARMQFPGRKFLFLLVLGTMMVPGIVTVIPKFMLLRDLGLFDTYGALTIPFLADAFGIFLMKQFFEALPLDLEEAARVDGANRYQIFRQIVLPNAIPALSALAIFSFQGSWNSFLEPLLFVAGGNSDLNTLPVGLANFRAEFNTNWPVLMAIAVITTVPMALFFMVFQRYFIASNVSSGIKG</sequence>
<protein>
    <submittedName>
        <fullName evidence="9">N-Acetyl-D-glucosamine ABC transport system, permease protein 2</fullName>
    </submittedName>
</protein>
<dbReference type="PANTHER" id="PTHR43744:SF12">
    <property type="entry name" value="ABC TRANSPORTER PERMEASE PROTEIN MG189-RELATED"/>
    <property type="match status" value="1"/>
</dbReference>
<dbReference type="GO" id="GO:0005886">
    <property type="term" value="C:plasma membrane"/>
    <property type="evidence" value="ECO:0007669"/>
    <property type="project" value="UniProtKB-SubCell"/>
</dbReference>
<feature type="transmembrane region" description="Helical" evidence="7">
    <location>
        <begin position="26"/>
        <end position="48"/>
    </location>
</feature>
<dbReference type="AlphaFoldDB" id="A0A6J4V9S5"/>
<dbReference type="PANTHER" id="PTHR43744">
    <property type="entry name" value="ABC TRANSPORTER PERMEASE PROTEIN MG189-RELATED-RELATED"/>
    <property type="match status" value="1"/>
</dbReference>
<feature type="transmembrane region" description="Helical" evidence="7">
    <location>
        <begin position="159"/>
        <end position="180"/>
    </location>
</feature>
<gene>
    <name evidence="9" type="ORF">AVDCRST_MAG87-2437</name>
</gene>